<accession>A0A919A5C9</accession>
<evidence type="ECO:0000259" key="1">
    <source>
        <dbReference type="Pfam" id="PF13460"/>
    </source>
</evidence>
<dbReference type="InterPro" id="IPR052718">
    <property type="entry name" value="NmrA-type_oxidoreductase"/>
</dbReference>
<reference evidence="2" key="2">
    <citation type="submission" date="2020-09" db="EMBL/GenBank/DDBJ databases">
        <authorList>
            <person name="Sun Q."/>
            <person name="Ohkuma M."/>
        </authorList>
    </citation>
    <scope>NUCLEOTIDE SEQUENCE</scope>
    <source>
        <strain evidence="2">JCM 3302</strain>
    </source>
</reference>
<gene>
    <name evidence="2" type="ORF">GCM10014715_49440</name>
</gene>
<dbReference type="Gene3D" id="3.40.50.720">
    <property type="entry name" value="NAD(P)-binding Rossmann-like Domain"/>
    <property type="match status" value="1"/>
</dbReference>
<dbReference type="Proteomes" id="UP000641386">
    <property type="component" value="Unassembled WGS sequence"/>
</dbReference>
<evidence type="ECO:0000313" key="2">
    <source>
        <dbReference type="EMBL" id="GHE87029.1"/>
    </source>
</evidence>
<dbReference type="InterPro" id="IPR016040">
    <property type="entry name" value="NAD(P)-bd_dom"/>
</dbReference>
<keyword evidence="3" id="KW-1185">Reference proteome</keyword>
<dbReference type="Gene3D" id="3.90.25.10">
    <property type="entry name" value="UDP-galactose 4-epimerase, domain 1"/>
    <property type="match status" value="1"/>
</dbReference>
<dbReference type="SUPFAM" id="SSF51735">
    <property type="entry name" value="NAD(P)-binding Rossmann-fold domains"/>
    <property type="match status" value="1"/>
</dbReference>
<dbReference type="PANTHER" id="PTHR47129:SF1">
    <property type="entry name" value="NMRA-LIKE DOMAIN-CONTAINING PROTEIN"/>
    <property type="match status" value="1"/>
</dbReference>
<organism evidence="2 3">
    <name type="scientific">Streptomyces spiralis</name>
    <dbReference type="NCBI Taxonomy" id="66376"/>
    <lineage>
        <taxon>Bacteria</taxon>
        <taxon>Bacillati</taxon>
        <taxon>Actinomycetota</taxon>
        <taxon>Actinomycetes</taxon>
        <taxon>Kitasatosporales</taxon>
        <taxon>Streptomycetaceae</taxon>
        <taxon>Streptomyces</taxon>
    </lineage>
</organism>
<comment type="caution">
    <text evidence="2">The sequence shown here is derived from an EMBL/GenBank/DDBJ whole genome shotgun (WGS) entry which is preliminary data.</text>
</comment>
<evidence type="ECO:0000313" key="3">
    <source>
        <dbReference type="Proteomes" id="UP000641386"/>
    </source>
</evidence>
<dbReference type="Pfam" id="PF13460">
    <property type="entry name" value="NAD_binding_10"/>
    <property type="match status" value="1"/>
</dbReference>
<dbReference type="EMBL" id="BNBC01000024">
    <property type="protein sequence ID" value="GHE87029.1"/>
    <property type="molecule type" value="Genomic_DNA"/>
</dbReference>
<protein>
    <submittedName>
        <fullName evidence="2">NAD(P)-dependent oxidoreductase</fullName>
    </submittedName>
</protein>
<dbReference type="InterPro" id="IPR036291">
    <property type="entry name" value="NAD(P)-bd_dom_sf"/>
</dbReference>
<proteinExistence type="predicted"/>
<dbReference type="PANTHER" id="PTHR47129">
    <property type="entry name" value="QUINONE OXIDOREDUCTASE 2"/>
    <property type="match status" value="1"/>
</dbReference>
<dbReference type="AlphaFoldDB" id="A0A919A5C9"/>
<feature type="domain" description="NAD(P)-binding" evidence="1">
    <location>
        <begin position="19"/>
        <end position="195"/>
    </location>
</feature>
<name>A0A919A5C9_9ACTN</name>
<dbReference type="CDD" id="cd05269">
    <property type="entry name" value="TMR_SDR_a"/>
    <property type="match status" value="1"/>
</dbReference>
<sequence length="296" mass="30882">MPDTPHALRRPPMSIVVTGATGHLGRLVVEQLLEKVPAERITAVVRTPEKAADLAGRGVRIAVADYNAPETFDGLFAAGDRVLLISGNEFDKGRVQQHRVVIDAAEAAGVALLAYTSAPGSLTAALADDHRGTEEALLASGLPYTLLRNGWYHENYTEQLAPVLEHGAVVQAAGEGRISSASRADYAAAAVAVLTGEGHENRTYELGGDQAWGFAEFAAEVSRQTGKEIDYRPVSVEEYQGILAGAGLPGPLAAILAGVDASIEKGELVVDSGDLSRLTGRPTTPLADSVAAALEG</sequence>
<reference evidence="2" key="1">
    <citation type="journal article" date="2014" name="Int. J. Syst. Evol. Microbiol.">
        <title>Complete genome sequence of Corynebacterium casei LMG S-19264T (=DSM 44701T), isolated from a smear-ripened cheese.</title>
        <authorList>
            <consortium name="US DOE Joint Genome Institute (JGI-PGF)"/>
            <person name="Walter F."/>
            <person name="Albersmeier A."/>
            <person name="Kalinowski J."/>
            <person name="Ruckert C."/>
        </authorList>
    </citation>
    <scope>NUCLEOTIDE SEQUENCE</scope>
    <source>
        <strain evidence="2">JCM 3302</strain>
    </source>
</reference>